<sequence length="175" mass="19558">MKKLIMLLVLLATTSCMSFSDKPLRSVRDSITAQVPGIRLDKEFAVSIGSGLLNLIDVVTLNVADVSKMDHVQVAVYKISGRRRNMDFDNMDLEETMLAKDSKLHWETIVRVREDGEQVWVLAGMNLAKNTLEAVTVFVLEDDELVLINVDGDLEHLIEFALSPAEDRRASVRTG</sequence>
<gene>
    <name evidence="2" type="ORF">COA96_10790</name>
</gene>
<reference evidence="3" key="1">
    <citation type="submission" date="2017-08" db="EMBL/GenBank/DDBJ databases">
        <title>A dynamic microbial community with high functional redundancy inhabits the cold, oxic subseafloor aquifer.</title>
        <authorList>
            <person name="Tully B.J."/>
            <person name="Wheat C.G."/>
            <person name="Glazer B.T."/>
            <person name="Huber J.A."/>
        </authorList>
    </citation>
    <scope>NUCLEOTIDE SEQUENCE [LARGE SCALE GENOMIC DNA]</scope>
</reference>
<accession>A0A2A5AX97</accession>
<evidence type="ECO:0008006" key="4">
    <source>
        <dbReference type="Google" id="ProtNLM"/>
    </source>
</evidence>
<dbReference type="PROSITE" id="PS51257">
    <property type="entry name" value="PROKAR_LIPOPROTEIN"/>
    <property type="match status" value="1"/>
</dbReference>
<keyword evidence="1" id="KW-0732">Signal</keyword>
<feature type="chain" id="PRO_5012924133" description="DUF4252 domain-containing protein" evidence="1">
    <location>
        <begin position="19"/>
        <end position="175"/>
    </location>
</feature>
<dbReference type="EMBL" id="NVVJ01000033">
    <property type="protein sequence ID" value="PCJ23855.1"/>
    <property type="molecule type" value="Genomic_DNA"/>
</dbReference>
<evidence type="ECO:0000313" key="2">
    <source>
        <dbReference type="EMBL" id="PCJ23855.1"/>
    </source>
</evidence>
<dbReference type="Proteomes" id="UP000218327">
    <property type="component" value="Unassembled WGS sequence"/>
</dbReference>
<evidence type="ECO:0000256" key="1">
    <source>
        <dbReference type="SAM" id="SignalP"/>
    </source>
</evidence>
<proteinExistence type="predicted"/>
<evidence type="ECO:0000313" key="3">
    <source>
        <dbReference type="Proteomes" id="UP000218327"/>
    </source>
</evidence>
<organism evidence="2 3">
    <name type="scientific">SAR86 cluster bacterium</name>
    <dbReference type="NCBI Taxonomy" id="2030880"/>
    <lineage>
        <taxon>Bacteria</taxon>
        <taxon>Pseudomonadati</taxon>
        <taxon>Pseudomonadota</taxon>
        <taxon>Gammaproteobacteria</taxon>
        <taxon>SAR86 cluster</taxon>
    </lineage>
</organism>
<dbReference type="InterPro" id="IPR025348">
    <property type="entry name" value="DUF4252"/>
</dbReference>
<comment type="caution">
    <text evidence="2">The sequence shown here is derived from an EMBL/GenBank/DDBJ whole genome shotgun (WGS) entry which is preliminary data.</text>
</comment>
<dbReference type="AlphaFoldDB" id="A0A2A5AX97"/>
<feature type="signal peptide" evidence="1">
    <location>
        <begin position="1"/>
        <end position="18"/>
    </location>
</feature>
<name>A0A2A5AX97_9GAMM</name>
<protein>
    <recommendedName>
        <fullName evidence="4">DUF4252 domain-containing protein</fullName>
    </recommendedName>
</protein>
<dbReference type="Pfam" id="PF14060">
    <property type="entry name" value="DUF4252"/>
    <property type="match status" value="1"/>
</dbReference>